<dbReference type="EMBL" id="BGOW01000021">
    <property type="protein sequence ID" value="GBL46611.1"/>
    <property type="molecule type" value="Genomic_DNA"/>
</dbReference>
<comment type="similarity">
    <text evidence="10">Belongs to the P-Pant transferase superfamily. AcpS family.</text>
</comment>
<organism evidence="12 13">
    <name type="scientific">Sulfuriferula multivorans</name>
    <dbReference type="NCBI Taxonomy" id="1559896"/>
    <lineage>
        <taxon>Bacteria</taxon>
        <taxon>Pseudomonadati</taxon>
        <taxon>Pseudomonadota</taxon>
        <taxon>Betaproteobacteria</taxon>
        <taxon>Nitrosomonadales</taxon>
        <taxon>Sulfuricellaceae</taxon>
        <taxon>Sulfuriferula</taxon>
    </lineage>
</organism>
<evidence type="ECO:0000256" key="4">
    <source>
        <dbReference type="ARBA" id="ARBA00022832"/>
    </source>
</evidence>
<dbReference type="Proteomes" id="UP000286806">
    <property type="component" value="Unassembled WGS sequence"/>
</dbReference>
<keyword evidence="13" id="KW-1185">Reference proteome</keyword>
<feature type="binding site" evidence="10">
    <location>
        <position position="57"/>
    </location>
    <ligand>
        <name>Mg(2+)</name>
        <dbReference type="ChEBI" id="CHEBI:18420"/>
    </ligand>
</feature>
<gene>
    <name evidence="10" type="primary">acpS</name>
    <name evidence="12" type="ORF">SFMTTN_2426</name>
</gene>
<evidence type="ECO:0000256" key="9">
    <source>
        <dbReference type="ARBA" id="ARBA00054726"/>
    </source>
</evidence>
<dbReference type="AlphaFoldDB" id="A0A401JG48"/>
<evidence type="ECO:0000256" key="3">
    <source>
        <dbReference type="ARBA" id="ARBA00022723"/>
    </source>
</evidence>
<keyword evidence="6 10" id="KW-0443">Lipid metabolism</keyword>
<comment type="subcellular location">
    <subcellularLocation>
        <location evidence="10">Cytoplasm</location>
    </subcellularLocation>
</comment>
<dbReference type="GO" id="GO:0000287">
    <property type="term" value="F:magnesium ion binding"/>
    <property type="evidence" value="ECO:0007669"/>
    <property type="project" value="UniProtKB-UniRule"/>
</dbReference>
<dbReference type="GO" id="GO:0005737">
    <property type="term" value="C:cytoplasm"/>
    <property type="evidence" value="ECO:0007669"/>
    <property type="project" value="UniProtKB-SubCell"/>
</dbReference>
<keyword evidence="2 10" id="KW-0808">Transferase</keyword>
<dbReference type="RefSeq" id="WP_124705396.1">
    <property type="nucleotide sequence ID" value="NZ_BGOW01000021.1"/>
</dbReference>
<evidence type="ECO:0000313" key="13">
    <source>
        <dbReference type="Proteomes" id="UP000286806"/>
    </source>
</evidence>
<keyword evidence="5 10" id="KW-0460">Magnesium</keyword>
<dbReference type="InterPro" id="IPR004568">
    <property type="entry name" value="Ppantetheine-prot_Trfase_dom"/>
</dbReference>
<dbReference type="InterPro" id="IPR002582">
    <property type="entry name" value="ACPS"/>
</dbReference>
<protein>
    <recommendedName>
        <fullName evidence="10">Holo-[acyl-carrier-protein] synthase</fullName>
        <shortName evidence="10">Holo-ACP synthase</shortName>
        <ecNumber evidence="10">2.7.8.7</ecNumber>
    </recommendedName>
    <alternativeName>
        <fullName evidence="10">4'-phosphopantetheinyl transferase AcpS</fullName>
    </alternativeName>
</protein>
<comment type="caution">
    <text evidence="12">The sequence shown here is derived from an EMBL/GenBank/DDBJ whole genome shotgun (WGS) entry which is preliminary data.</text>
</comment>
<dbReference type="OrthoDB" id="517356at2"/>
<evidence type="ECO:0000256" key="8">
    <source>
        <dbReference type="ARBA" id="ARBA00050875"/>
    </source>
</evidence>
<evidence type="ECO:0000313" key="12">
    <source>
        <dbReference type="EMBL" id="GBL46611.1"/>
    </source>
</evidence>
<dbReference type="GO" id="GO:0006633">
    <property type="term" value="P:fatty acid biosynthetic process"/>
    <property type="evidence" value="ECO:0007669"/>
    <property type="project" value="UniProtKB-UniRule"/>
</dbReference>
<evidence type="ECO:0000256" key="5">
    <source>
        <dbReference type="ARBA" id="ARBA00022842"/>
    </source>
</evidence>
<dbReference type="NCBIfam" id="TIGR00516">
    <property type="entry name" value="acpS"/>
    <property type="match status" value="1"/>
</dbReference>
<keyword evidence="1 10" id="KW-0444">Lipid biosynthesis</keyword>
<comment type="function">
    <text evidence="9">Transfers the 4'-phosphopantetheine moiety from coenzyme A to the 'Ser-36' of acyl-carrier-protein.</text>
</comment>
<feature type="binding site" evidence="10">
    <location>
        <position position="8"/>
    </location>
    <ligand>
        <name>Mg(2+)</name>
        <dbReference type="ChEBI" id="CHEBI:18420"/>
    </ligand>
</feature>
<feature type="domain" description="4'-phosphopantetheinyl transferase" evidence="11">
    <location>
        <begin position="4"/>
        <end position="121"/>
    </location>
</feature>
<evidence type="ECO:0000256" key="2">
    <source>
        <dbReference type="ARBA" id="ARBA00022679"/>
    </source>
</evidence>
<comment type="cofactor">
    <cofactor evidence="10">
        <name>Mg(2+)</name>
        <dbReference type="ChEBI" id="CHEBI:18420"/>
    </cofactor>
</comment>
<dbReference type="FunFam" id="3.90.470.20:FF:000001">
    <property type="entry name" value="Holo-[acyl-carrier-protein] synthase"/>
    <property type="match status" value="1"/>
</dbReference>
<evidence type="ECO:0000259" key="11">
    <source>
        <dbReference type="Pfam" id="PF01648"/>
    </source>
</evidence>
<keyword evidence="3 10" id="KW-0479">Metal-binding</keyword>
<dbReference type="InterPro" id="IPR008278">
    <property type="entry name" value="4-PPantetheinyl_Trfase_dom"/>
</dbReference>
<dbReference type="Gene3D" id="3.90.470.20">
    <property type="entry name" value="4'-phosphopantetheinyl transferase domain"/>
    <property type="match status" value="1"/>
</dbReference>
<dbReference type="GO" id="GO:0008897">
    <property type="term" value="F:holo-[acyl-carrier-protein] synthase activity"/>
    <property type="evidence" value="ECO:0007669"/>
    <property type="project" value="UniProtKB-UniRule"/>
</dbReference>
<dbReference type="Pfam" id="PF01648">
    <property type="entry name" value="ACPS"/>
    <property type="match status" value="1"/>
</dbReference>
<comment type="function">
    <text evidence="10">Transfers the 4'-phosphopantetheine moiety from coenzyme A to a Ser of acyl-carrier-protein.</text>
</comment>
<sequence length="127" mass="13855">MIYGIGTDMVAVARMARLLARHGERAVQRILAPQEWAEFARKSDGARFLAKRFAAKEALAKAAGTGLRSPVALSNIRVQHTPLGQPELAFAAELQTWLAERGVARAHLSISDESDYVIAFVILETTP</sequence>
<dbReference type="NCBIfam" id="TIGR00556">
    <property type="entry name" value="pantethn_trn"/>
    <property type="match status" value="1"/>
</dbReference>
<evidence type="ECO:0000256" key="10">
    <source>
        <dbReference type="HAMAP-Rule" id="MF_00101"/>
    </source>
</evidence>
<proteinExistence type="inferred from homology"/>
<reference evidence="12 13" key="1">
    <citation type="journal article" date="2019" name="Front. Microbiol.">
        <title>Genomes of Neutrophilic Sulfur-Oxidizing Chemolithoautotrophs Representing 9 Proteobacterial Species From 8 Genera.</title>
        <authorList>
            <person name="Watanabe T."/>
            <person name="Kojima H."/>
            <person name="Umezawa K."/>
            <person name="Hori C."/>
            <person name="Takasuka T.E."/>
            <person name="Kato Y."/>
            <person name="Fukui M."/>
        </authorList>
    </citation>
    <scope>NUCLEOTIDE SEQUENCE [LARGE SCALE GENOMIC DNA]</scope>
    <source>
        <strain evidence="12 13">TTN</strain>
    </source>
</reference>
<keyword evidence="4 10" id="KW-0276">Fatty acid metabolism</keyword>
<evidence type="ECO:0000256" key="6">
    <source>
        <dbReference type="ARBA" id="ARBA00023098"/>
    </source>
</evidence>
<evidence type="ECO:0000256" key="1">
    <source>
        <dbReference type="ARBA" id="ARBA00022516"/>
    </source>
</evidence>
<comment type="catalytic activity">
    <reaction evidence="8 10">
        <text>apo-[ACP] + CoA = holo-[ACP] + adenosine 3',5'-bisphosphate + H(+)</text>
        <dbReference type="Rhea" id="RHEA:12068"/>
        <dbReference type="Rhea" id="RHEA-COMP:9685"/>
        <dbReference type="Rhea" id="RHEA-COMP:9690"/>
        <dbReference type="ChEBI" id="CHEBI:15378"/>
        <dbReference type="ChEBI" id="CHEBI:29999"/>
        <dbReference type="ChEBI" id="CHEBI:57287"/>
        <dbReference type="ChEBI" id="CHEBI:58343"/>
        <dbReference type="ChEBI" id="CHEBI:64479"/>
        <dbReference type="EC" id="2.7.8.7"/>
    </reaction>
</comment>
<keyword evidence="7 10" id="KW-0275">Fatty acid biosynthesis</keyword>
<evidence type="ECO:0000256" key="7">
    <source>
        <dbReference type="ARBA" id="ARBA00023160"/>
    </source>
</evidence>
<dbReference type="EC" id="2.7.8.7" evidence="10"/>
<dbReference type="InterPro" id="IPR037143">
    <property type="entry name" value="4-PPantetheinyl_Trfase_dom_sf"/>
</dbReference>
<name>A0A401JG48_9PROT</name>
<dbReference type="HAMAP" id="MF_00101">
    <property type="entry name" value="AcpS"/>
    <property type="match status" value="1"/>
</dbReference>
<keyword evidence="10" id="KW-0963">Cytoplasm</keyword>
<dbReference type="SUPFAM" id="SSF56214">
    <property type="entry name" value="4'-phosphopantetheinyl transferase"/>
    <property type="match status" value="1"/>
</dbReference>
<accession>A0A401JG48</accession>